<accession>A0A1N7LYX8</accession>
<protein>
    <submittedName>
        <fullName evidence="11">ATP-binding cassette, subfamily C, LapB</fullName>
    </submittedName>
</protein>
<dbReference type="PROSITE" id="PS50893">
    <property type="entry name" value="ABC_TRANSPORTER_2"/>
    <property type="match status" value="1"/>
</dbReference>
<evidence type="ECO:0000256" key="3">
    <source>
        <dbReference type="ARBA" id="ARBA00022741"/>
    </source>
</evidence>
<feature type="transmembrane region" description="Helical" evidence="8">
    <location>
        <begin position="43"/>
        <end position="65"/>
    </location>
</feature>
<keyword evidence="5 8" id="KW-1133">Transmembrane helix</keyword>
<dbReference type="RefSeq" id="WP_076400385.1">
    <property type="nucleotide sequence ID" value="NZ_FTOA01000003.1"/>
</dbReference>
<proteinExistence type="predicted"/>
<feature type="domain" description="ABC transporter" evidence="9">
    <location>
        <begin position="330"/>
        <end position="566"/>
    </location>
</feature>
<evidence type="ECO:0000256" key="6">
    <source>
        <dbReference type="ARBA" id="ARBA00023136"/>
    </source>
</evidence>
<organism evidence="11 12">
    <name type="scientific">Insolitispirillum peregrinum</name>
    <dbReference type="NCBI Taxonomy" id="80876"/>
    <lineage>
        <taxon>Bacteria</taxon>
        <taxon>Pseudomonadati</taxon>
        <taxon>Pseudomonadota</taxon>
        <taxon>Alphaproteobacteria</taxon>
        <taxon>Rhodospirillales</taxon>
        <taxon>Novispirillaceae</taxon>
        <taxon>Insolitispirillum</taxon>
    </lineage>
</organism>
<dbReference type="SUPFAM" id="SSF52540">
    <property type="entry name" value="P-loop containing nucleoside triphosphate hydrolases"/>
    <property type="match status" value="1"/>
</dbReference>
<dbReference type="Pfam" id="PF00005">
    <property type="entry name" value="ABC_tran"/>
    <property type="match status" value="1"/>
</dbReference>
<dbReference type="InterPro" id="IPR039421">
    <property type="entry name" value="Type_1_exporter"/>
</dbReference>
<evidence type="ECO:0000256" key="1">
    <source>
        <dbReference type="ARBA" id="ARBA00004651"/>
    </source>
</evidence>
<dbReference type="SUPFAM" id="SSF90123">
    <property type="entry name" value="ABC transporter transmembrane region"/>
    <property type="match status" value="1"/>
</dbReference>
<dbReference type="Gene3D" id="3.40.50.300">
    <property type="entry name" value="P-loop containing nucleotide triphosphate hydrolases"/>
    <property type="match status" value="1"/>
</dbReference>
<dbReference type="AlphaFoldDB" id="A0A1N7LYX8"/>
<feature type="transmembrane region" description="Helical" evidence="8">
    <location>
        <begin position="139"/>
        <end position="171"/>
    </location>
</feature>
<dbReference type="PANTHER" id="PTHR24221:SF248">
    <property type="entry name" value="ABC TRANSPORTER TRANSMEMBRANE REGION"/>
    <property type="match status" value="1"/>
</dbReference>
<dbReference type="GO" id="GO:0034040">
    <property type="term" value="F:ATPase-coupled lipid transmembrane transporter activity"/>
    <property type="evidence" value="ECO:0007669"/>
    <property type="project" value="TreeGrafter"/>
</dbReference>
<dbReference type="GO" id="GO:0140359">
    <property type="term" value="F:ABC-type transporter activity"/>
    <property type="evidence" value="ECO:0007669"/>
    <property type="project" value="InterPro"/>
</dbReference>
<keyword evidence="3" id="KW-0547">Nucleotide-binding</keyword>
<evidence type="ECO:0000313" key="11">
    <source>
        <dbReference type="EMBL" id="SIS79036.1"/>
    </source>
</evidence>
<dbReference type="SMART" id="SM00382">
    <property type="entry name" value="AAA"/>
    <property type="match status" value="1"/>
</dbReference>
<evidence type="ECO:0000256" key="5">
    <source>
        <dbReference type="ARBA" id="ARBA00022989"/>
    </source>
</evidence>
<evidence type="ECO:0000256" key="7">
    <source>
        <dbReference type="SAM" id="MobiDB-lite"/>
    </source>
</evidence>
<dbReference type="InterPro" id="IPR027417">
    <property type="entry name" value="P-loop_NTPase"/>
</dbReference>
<evidence type="ECO:0000259" key="10">
    <source>
        <dbReference type="PROSITE" id="PS50929"/>
    </source>
</evidence>
<evidence type="ECO:0000256" key="4">
    <source>
        <dbReference type="ARBA" id="ARBA00022840"/>
    </source>
</evidence>
<dbReference type="STRING" id="80876.SAMN05421779_103645"/>
<gene>
    <name evidence="11" type="ORF">SAMN05421779_103645</name>
</gene>
<keyword evidence="6 8" id="KW-0472">Membrane</keyword>
<dbReference type="GO" id="GO:0005524">
    <property type="term" value="F:ATP binding"/>
    <property type="evidence" value="ECO:0007669"/>
    <property type="project" value="UniProtKB-KW"/>
</dbReference>
<dbReference type="InterPro" id="IPR003593">
    <property type="entry name" value="AAA+_ATPase"/>
</dbReference>
<keyword evidence="2 8" id="KW-0812">Transmembrane</keyword>
<feature type="transmembrane region" description="Helical" evidence="8">
    <location>
        <begin position="15"/>
        <end position="36"/>
    </location>
</feature>
<evidence type="ECO:0000259" key="9">
    <source>
        <dbReference type="PROSITE" id="PS50893"/>
    </source>
</evidence>
<sequence length="586" mass="62850">MKSALAPYADSRSAVPTLATATITMNILGLALPLALLQVYDRIIPASSVGTLAVLILGVVIAMVMENVLRLARSTTTSWMGARFEHLASCAAFDRLLTAPIHKVEATGTGEQLERMSAIGALKDFYAEQGLGVFLDLPFVLLFLAIIGLLAGWLVLVPLILLGAFAVVMYFDGEKLKNAVADYNVVRDRRLNFVIEALGGIHTIKSMAMESQMLQRYTRLQEAVANADHVVVHRNTWALTLSTLFSQGTTIAVASFGALVVIHGDLTVGGLAACTLLSGRALQPVQRAISMWTRLQSIRLHQARAEELFALEAPEVPAKPFPTANLRGAITLQNVSFRYDSDLPDVFHDVSIDIAAGECIGITGTNGCGKSTLLGLMRGVLAPTDGTVLLDHQPITAYSQNDLKRGGIAYLPHQVSLFRGSIIENLTMFRPELRNAAMEVAHAIGLDDVVATLPQGFDTPIADGAADAMPRGIRQRIAITRALTYRPRIILFDEANTAIDGPGDERLRQYLEGLKGHSTLVLITLRPSLLKLADRRFDISGTTLVQREDPGLVGARRGPPDKPAAVTGPSVVPPSTPTPASGGSQP</sequence>
<evidence type="ECO:0000256" key="8">
    <source>
        <dbReference type="SAM" id="Phobius"/>
    </source>
</evidence>
<dbReference type="OrthoDB" id="5288404at2"/>
<dbReference type="PANTHER" id="PTHR24221">
    <property type="entry name" value="ATP-BINDING CASSETTE SUB-FAMILY B"/>
    <property type="match status" value="1"/>
</dbReference>
<dbReference type="InterPro" id="IPR011527">
    <property type="entry name" value="ABC1_TM_dom"/>
</dbReference>
<dbReference type="InterPro" id="IPR036640">
    <property type="entry name" value="ABC1_TM_sf"/>
</dbReference>
<keyword evidence="4 11" id="KW-0067">ATP-binding</keyword>
<dbReference type="Proteomes" id="UP000185678">
    <property type="component" value="Unassembled WGS sequence"/>
</dbReference>
<dbReference type="Gene3D" id="1.20.1560.10">
    <property type="entry name" value="ABC transporter type 1, transmembrane domain"/>
    <property type="match status" value="1"/>
</dbReference>
<comment type="subcellular location">
    <subcellularLocation>
        <location evidence="1">Cell membrane</location>
        <topology evidence="1">Multi-pass membrane protein</topology>
    </subcellularLocation>
</comment>
<dbReference type="PROSITE" id="PS50929">
    <property type="entry name" value="ABC_TM1F"/>
    <property type="match status" value="1"/>
</dbReference>
<dbReference type="CDD" id="cd18566">
    <property type="entry name" value="ABC_6TM_PrtD_LapB_HlyB_like"/>
    <property type="match status" value="1"/>
</dbReference>
<keyword evidence="12" id="KW-1185">Reference proteome</keyword>
<dbReference type="EMBL" id="FTOA01000003">
    <property type="protein sequence ID" value="SIS79036.1"/>
    <property type="molecule type" value="Genomic_DNA"/>
</dbReference>
<dbReference type="GO" id="GO:0005886">
    <property type="term" value="C:plasma membrane"/>
    <property type="evidence" value="ECO:0007669"/>
    <property type="project" value="UniProtKB-SubCell"/>
</dbReference>
<dbReference type="GO" id="GO:0016887">
    <property type="term" value="F:ATP hydrolysis activity"/>
    <property type="evidence" value="ECO:0007669"/>
    <property type="project" value="InterPro"/>
</dbReference>
<evidence type="ECO:0000256" key="2">
    <source>
        <dbReference type="ARBA" id="ARBA00022692"/>
    </source>
</evidence>
<feature type="domain" description="ABC transmembrane type-1" evidence="10">
    <location>
        <begin position="21"/>
        <end position="297"/>
    </location>
</feature>
<reference evidence="11 12" key="1">
    <citation type="submission" date="2017-01" db="EMBL/GenBank/DDBJ databases">
        <authorList>
            <person name="Mah S.A."/>
            <person name="Swanson W.J."/>
            <person name="Moy G.W."/>
            <person name="Vacquier V.D."/>
        </authorList>
    </citation>
    <scope>NUCLEOTIDE SEQUENCE [LARGE SCALE GENOMIC DNA]</scope>
    <source>
        <strain evidence="11 12">DSM 11589</strain>
    </source>
</reference>
<name>A0A1N7LYX8_9PROT</name>
<evidence type="ECO:0000313" key="12">
    <source>
        <dbReference type="Proteomes" id="UP000185678"/>
    </source>
</evidence>
<dbReference type="InterPro" id="IPR003439">
    <property type="entry name" value="ABC_transporter-like_ATP-bd"/>
</dbReference>
<dbReference type="Pfam" id="PF00664">
    <property type="entry name" value="ABC_membrane"/>
    <property type="match status" value="1"/>
</dbReference>
<feature type="region of interest" description="Disordered" evidence="7">
    <location>
        <begin position="548"/>
        <end position="586"/>
    </location>
</feature>